<comment type="catalytic activity">
    <reaction evidence="1 6">
        <text>a uridine in RNA = a pseudouridine in RNA</text>
        <dbReference type="Rhea" id="RHEA:48348"/>
        <dbReference type="Rhea" id="RHEA-COMP:12068"/>
        <dbReference type="Rhea" id="RHEA-COMP:12069"/>
        <dbReference type="ChEBI" id="CHEBI:65314"/>
        <dbReference type="ChEBI" id="CHEBI:65315"/>
    </reaction>
</comment>
<dbReference type="Gene3D" id="3.10.290.10">
    <property type="entry name" value="RNA-binding S4 domain"/>
    <property type="match status" value="1"/>
</dbReference>
<gene>
    <name evidence="8" type="ORF">BK816_05620</name>
</gene>
<evidence type="ECO:0000313" key="8">
    <source>
        <dbReference type="EMBL" id="AOZ72838.1"/>
    </source>
</evidence>
<keyword evidence="3 6" id="KW-0413">Isomerase</keyword>
<evidence type="ECO:0000256" key="2">
    <source>
        <dbReference type="ARBA" id="ARBA00010876"/>
    </source>
</evidence>
<organism evidence="8 9">
    <name type="scientific">Boudabousia tangfeifanii</name>
    <dbReference type="NCBI Taxonomy" id="1912795"/>
    <lineage>
        <taxon>Bacteria</taxon>
        <taxon>Bacillati</taxon>
        <taxon>Actinomycetota</taxon>
        <taxon>Actinomycetes</taxon>
        <taxon>Actinomycetales</taxon>
        <taxon>Actinomycetaceae</taxon>
        <taxon>Boudabousia</taxon>
    </lineage>
</organism>
<feature type="domain" description="RNA-binding S4" evidence="7">
    <location>
        <begin position="19"/>
        <end position="75"/>
    </location>
</feature>
<evidence type="ECO:0000256" key="4">
    <source>
        <dbReference type="PIRSR" id="PIRSR606225-1"/>
    </source>
</evidence>
<dbReference type="Gene3D" id="3.30.2350.10">
    <property type="entry name" value="Pseudouridine synthase"/>
    <property type="match status" value="1"/>
</dbReference>
<dbReference type="KEGG" id="avu:BK816_05620"/>
<reference evidence="8 9" key="1">
    <citation type="submission" date="2016-10" db="EMBL/GenBank/DDBJ databases">
        <title>Actinomyces aegypiusis sp. nov., isolated from the Aegypius monachus in Qinghai Tibet Plateau China.</title>
        <authorList>
            <person name="Wang Y."/>
        </authorList>
    </citation>
    <scope>NUCLEOTIDE SEQUENCE [LARGE SCALE GENOMIC DNA]</scope>
    <source>
        <strain evidence="8 9">VUL4_3</strain>
    </source>
</reference>
<dbReference type="OrthoDB" id="9807829at2"/>
<name>A0A1D9MKS9_9ACTO</name>
<evidence type="ECO:0000256" key="5">
    <source>
        <dbReference type="PROSITE-ProRule" id="PRU00182"/>
    </source>
</evidence>
<dbReference type="EC" id="5.4.99.-" evidence="6"/>
<dbReference type="InterPro" id="IPR050188">
    <property type="entry name" value="RluA_PseudoU_synthase"/>
</dbReference>
<dbReference type="STRING" id="1912795.BK816_05620"/>
<dbReference type="GO" id="GO:0003723">
    <property type="term" value="F:RNA binding"/>
    <property type="evidence" value="ECO:0007669"/>
    <property type="project" value="UniProtKB-KW"/>
</dbReference>
<dbReference type="InterPro" id="IPR020103">
    <property type="entry name" value="PsdUridine_synth_cat_dom_sf"/>
</dbReference>
<dbReference type="NCBIfam" id="TIGR00005">
    <property type="entry name" value="rluA_subfam"/>
    <property type="match status" value="1"/>
</dbReference>
<dbReference type="PROSITE" id="PS50889">
    <property type="entry name" value="S4"/>
    <property type="match status" value="1"/>
</dbReference>
<dbReference type="SUPFAM" id="SSF55174">
    <property type="entry name" value="Alpha-L RNA-binding motif"/>
    <property type="match status" value="1"/>
</dbReference>
<dbReference type="Proteomes" id="UP000176288">
    <property type="component" value="Chromosome"/>
</dbReference>
<dbReference type="InterPro" id="IPR006145">
    <property type="entry name" value="PsdUridine_synth_RsuA/RluA"/>
</dbReference>
<dbReference type="Pfam" id="PF00849">
    <property type="entry name" value="PseudoU_synth_2"/>
    <property type="match status" value="1"/>
</dbReference>
<dbReference type="PROSITE" id="PS01129">
    <property type="entry name" value="PSI_RLU"/>
    <property type="match status" value="1"/>
</dbReference>
<protein>
    <recommendedName>
        <fullName evidence="6">Pseudouridine synthase</fullName>
        <ecNumber evidence="6">5.4.99.-</ecNumber>
    </recommendedName>
</protein>
<evidence type="ECO:0000256" key="1">
    <source>
        <dbReference type="ARBA" id="ARBA00000073"/>
    </source>
</evidence>
<evidence type="ECO:0000256" key="6">
    <source>
        <dbReference type="RuleBase" id="RU362028"/>
    </source>
</evidence>
<evidence type="ECO:0000256" key="3">
    <source>
        <dbReference type="ARBA" id="ARBA00023235"/>
    </source>
</evidence>
<dbReference type="InterPro" id="IPR006225">
    <property type="entry name" value="PsdUridine_synth_RluC/D"/>
</dbReference>
<dbReference type="InterPro" id="IPR002942">
    <property type="entry name" value="S4_RNA-bd"/>
</dbReference>
<dbReference type="EMBL" id="CP017812">
    <property type="protein sequence ID" value="AOZ72838.1"/>
    <property type="molecule type" value="Genomic_DNA"/>
</dbReference>
<dbReference type="CDD" id="cd02869">
    <property type="entry name" value="PseudoU_synth_RluA_like"/>
    <property type="match status" value="1"/>
</dbReference>
<keyword evidence="9" id="KW-1185">Reference proteome</keyword>
<comment type="function">
    <text evidence="6">Responsible for synthesis of pseudouridine from uracil.</text>
</comment>
<accession>A0A1D9MKS9</accession>
<dbReference type="InterPro" id="IPR006224">
    <property type="entry name" value="PsdUridine_synth_RluA-like_CS"/>
</dbReference>
<dbReference type="PANTHER" id="PTHR21600:SF44">
    <property type="entry name" value="RIBOSOMAL LARGE SUBUNIT PSEUDOURIDINE SYNTHASE D"/>
    <property type="match status" value="1"/>
</dbReference>
<dbReference type="SUPFAM" id="SSF55120">
    <property type="entry name" value="Pseudouridine synthase"/>
    <property type="match status" value="1"/>
</dbReference>
<comment type="similarity">
    <text evidence="2 6">Belongs to the pseudouridine synthase RluA family.</text>
</comment>
<dbReference type="GO" id="GO:0120159">
    <property type="term" value="F:rRNA pseudouridine synthase activity"/>
    <property type="evidence" value="ECO:0007669"/>
    <property type="project" value="UniProtKB-ARBA"/>
</dbReference>
<sequence>MSDPELIEIDCLIPSHETRRLDLFLAEELDLPRAIVTKAITEAEILVNDNPVKKSYRLRGNESVTGKIALPGQLQAIPKEAELPVVYQDENLAVVNKPVGMAAHPAKGWEGPTVLEALLAQGMTINTPGDQWRRGIVHRLDAATTGLLVVAKTPQAYESLQADFAARRVHKIYHALIQGHLPQAAGTIIAPIGRSQSKDYKMAVRPDGREAITHYQEIQKFPQTTLLEIGLETGRTHQIRVHLASLGHPCVGDSTYGANPKLSAALGLDRQWLHASKLSFKHPVTGENCSFSADFAPDLEAALALAAK</sequence>
<dbReference type="RefSeq" id="WP_071164303.1">
    <property type="nucleotide sequence ID" value="NZ_CP017812.1"/>
</dbReference>
<keyword evidence="5" id="KW-0694">RNA-binding</keyword>
<feature type="active site" evidence="4">
    <location>
        <position position="141"/>
    </location>
</feature>
<proteinExistence type="inferred from homology"/>
<dbReference type="SMART" id="SM00363">
    <property type="entry name" value="S4"/>
    <property type="match status" value="1"/>
</dbReference>
<dbReference type="GO" id="GO:0000455">
    <property type="term" value="P:enzyme-directed rRNA pseudouridine synthesis"/>
    <property type="evidence" value="ECO:0007669"/>
    <property type="project" value="UniProtKB-ARBA"/>
</dbReference>
<dbReference type="PANTHER" id="PTHR21600">
    <property type="entry name" value="MITOCHONDRIAL RNA PSEUDOURIDINE SYNTHASE"/>
    <property type="match status" value="1"/>
</dbReference>
<dbReference type="InterPro" id="IPR036986">
    <property type="entry name" value="S4_RNA-bd_sf"/>
</dbReference>
<evidence type="ECO:0000313" key="9">
    <source>
        <dbReference type="Proteomes" id="UP000176288"/>
    </source>
</evidence>
<evidence type="ECO:0000259" key="7">
    <source>
        <dbReference type="SMART" id="SM00363"/>
    </source>
</evidence>
<dbReference type="AlphaFoldDB" id="A0A1D9MKS9"/>